<evidence type="ECO:0000313" key="1">
    <source>
        <dbReference type="EMBL" id="EEO29623.1"/>
    </source>
</evidence>
<evidence type="ECO:0000313" key="2">
    <source>
        <dbReference type="Proteomes" id="UP000005089"/>
    </source>
</evidence>
<gene>
    <name evidence="1" type="ORF">OFBG_00651</name>
</gene>
<sequence length="73" mass="8786">MTSPQQTIIFPRYYNEGQGWIKNHPDSHQSILRNDWGTAGKQWYEQSQRYKDSGQGWKAGRFKKEYKYLWGNN</sequence>
<dbReference type="HOGENOM" id="CLU_2701246_0_0_4"/>
<accession>C3X8U7</accession>
<dbReference type="Proteomes" id="UP000005089">
    <property type="component" value="Unassembled WGS sequence"/>
</dbReference>
<proteinExistence type="predicted"/>
<dbReference type="EMBL" id="GG658170">
    <property type="protein sequence ID" value="EEO29623.1"/>
    <property type="molecule type" value="Genomic_DNA"/>
</dbReference>
<protein>
    <submittedName>
        <fullName evidence="1">Uncharacterized protein</fullName>
    </submittedName>
</protein>
<dbReference type="STRING" id="847.BRW83_1582"/>
<organism evidence="1 2">
    <name type="scientific">Oxalobacter formigenes OXCC13</name>
    <dbReference type="NCBI Taxonomy" id="556269"/>
    <lineage>
        <taxon>Bacteria</taxon>
        <taxon>Pseudomonadati</taxon>
        <taxon>Pseudomonadota</taxon>
        <taxon>Betaproteobacteria</taxon>
        <taxon>Burkholderiales</taxon>
        <taxon>Oxalobacteraceae</taxon>
        <taxon>Oxalobacter</taxon>
    </lineage>
</organism>
<keyword evidence="2" id="KW-1185">Reference proteome</keyword>
<name>C3X8U7_OXAFO</name>
<reference evidence="1 2" key="1">
    <citation type="submission" date="2009-02" db="EMBL/GenBank/DDBJ databases">
        <title>The Genome Sequence of Oxalobacter formigenes OXCC13.</title>
        <authorList>
            <consortium name="The Broad Institute Genome Sequencing Platform"/>
            <person name="Ward D."/>
            <person name="Young S.K."/>
            <person name="Kodira C.D."/>
            <person name="Zeng Q."/>
            <person name="Koehrsen M."/>
            <person name="Alvarado L."/>
            <person name="Berlin A."/>
            <person name="Borenstein D."/>
            <person name="Chen Z."/>
            <person name="Engels R."/>
            <person name="Freedman E."/>
            <person name="Gellesch M."/>
            <person name="Goldberg J."/>
            <person name="Griggs A."/>
            <person name="Gujja S."/>
            <person name="Heiman D."/>
            <person name="Hepburn T."/>
            <person name="Howarth C."/>
            <person name="Jen D."/>
            <person name="Larson L."/>
            <person name="Lewis B."/>
            <person name="Mehta T."/>
            <person name="Park D."/>
            <person name="Pearson M."/>
            <person name="Roberts A."/>
            <person name="Saif S."/>
            <person name="Shea T."/>
            <person name="Shenoy N."/>
            <person name="Sisk P."/>
            <person name="Stolte C."/>
            <person name="Sykes S."/>
            <person name="Walk T."/>
            <person name="White J."/>
            <person name="Yandava C."/>
            <person name="Allison M.J."/>
            <person name="Lander E."/>
            <person name="Nusbaum C."/>
            <person name="Galagan J."/>
            <person name="Birren B."/>
        </authorList>
    </citation>
    <scope>NUCLEOTIDE SEQUENCE [LARGE SCALE GENOMIC DNA]</scope>
    <source>
        <strain evidence="1 2">OXCC13</strain>
    </source>
</reference>
<dbReference type="AlphaFoldDB" id="C3X8U7"/>
<dbReference type="RefSeq" id="WP_005880244.1">
    <property type="nucleotide sequence ID" value="NZ_GG658170.1"/>
</dbReference>